<comment type="caution">
    <text evidence="2">The sequence shown here is derived from an EMBL/GenBank/DDBJ whole genome shotgun (WGS) entry which is preliminary data.</text>
</comment>
<feature type="region of interest" description="Disordered" evidence="1">
    <location>
        <begin position="1"/>
        <end position="84"/>
    </location>
</feature>
<protein>
    <submittedName>
        <fullName evidence="2">Uncharacterized protein</fullName>
    </submittedName>
</protein>
<evidence type="ECO:0000313" key="3">
    <source>
        <dbReference type="Proteomes" id="UP000648187"/>
    </source>
</evidence>
<dbReference type="AlphaFoldDB" id="A0A835L6D8"/>
<evidence type="ECO:0000313" key="2">
    <source>
        <dbReference type="EMBL" id="KAF9420627.1"/>
    </source>
</evidence>
<gene>
    <name evidence="2" type="ORF">HW555_003174</name>
</gene>
<name>A0A835L6D8_SPOEX</name>
<feature type="compositionally biased region" description="Polar residues" evidence="1">
    <location>
        <begin position="49"/>
        <end position="74"/>
    </location>
</feature>
<feature type="compositionally biased region" description="Basic and acidic residues" evidence="1">
    <location>
        <begin position="1"/>
        <end position="12"/>
    </location>
</feature>
<reference evidence="2" key="1">
    <citation type="submission" date="2020-08" db="EMBL/GenBank/DDBJ databases">
        <title>Spodoptera exigua strain:BAW_Kor-Di-RS1 Genome sequencing and assembly.</title>
        <authorList>
            <person name="Kim J."/>
            <person name="Nam H.Y."/>
            <person name="Kwon M."/>
            <person name="Choi J.H."/>
            <person name="Cho S.R."/>
            <person name="Kim G.-H."/>
        </authorList>
    </citation>
    <scope>NUCLEOTIDE SEQUENCE</scope>
    <source>
        <strain evidence="2">BAW_Kor-Di-RS1</strain>
        <tissue evidence="2">Whole-body</tissue>
    </source>
</reference>
<organism evidence="2 3">
    <name type="scientific">Spodoptera exigua</name>
    <name type="common">Beet armyworm</name>
    <name type="synonym">Noctua fulgens</name>
    <dbReference type="NCBI Taxonomy" id="7107"/>
    <lineage>
        <taxon>Eukaryota</taxon>
        <taxon>Metazoa</taxon>
        <taxon>Ecdysozoa</taxon>
        <taxon>Arthropoda</taxon>
        <taxon>Hexapoda</taxon>
        <taxon>Insecta</taxon>
        <taxon>Pterygota</taxon>
        <taxon>Neoptera</taxon>
        <taxon>Endopterygota</taxon>
        <taxon>Lepidoptera</taxon>
        <taxon>Glossata</taxon>
        <taxon>Ditrysia</taxon>
        <taxon>Noctuoidea</taxon>
        <taxon>Noctuidae</taxon>
        <taxon>Amphipyrinae</taxon>
        <taxon>Spodoptera</taxon>
    </lineage>
</organism>
<feature type="compositionally biased region" description="Basic residues" evidence="1">
    <location>
        <begin position="23"/>
        <end position="32"/>
    </location>
</feature>
<sequence>MNRMFERIKKINDASGSSMLKSNAKKSKKKMSKPNVRSEKKWKKLLRKTNPSSLETTNEAKARQNLTSPCTDNEVSGGDGPVTPNISRYFKKGPLRWIAVKQSNLSDSYLNIKINDSVASRPTN</sequence>
<dbReference type="EMBL" id="JACKWZ010000030">
    <property type="protein sequence ID" value="KAF9420627.1"/>
    <property type="molecule type" value="Genomic_DNA"/>
</dbReference>
<keyword evidence="3" id="KW-1185">Reference proteome</keyword>
<dbReference type="Proteomes" id="UP000648187">
    <property type="component" value="Unassembled WGS sequence"/>
</dbReference>
<proteinExistence type="predicted"/>
<accession>A0A835L6D8</accession>
<evidence type="ECO:0000256" key="1">
    <source>
        <dbReference type="SAM" id="MobiDB-lite"/>
    </source>
</evidence>